<accession>A0A5E7LTR7</accession>
<dbReference type="Proteomes" id="UP000349468">
    <property type="component" value="Unassembled WGS sequence"/>
</dbReference>
<organism evidence="1 2">
    <name type="scientific">Pseudomonas fluorescens</name>
    <dbReference type="NCBI Taxonomy" id="294"/>
    <lineage>
        <taxon>Bacteria</taxon>
        <taxon>Pseudomonadati</taxon>
        <taxon>Pseudomonadota</taxon>
        <taxon>Gammaproteobacteria</taxon>
        <taxon>Pseudomonadales</taxon>
        <taxon>Pseudomonadaceae</taxon>
        <taxon>Pseudomonas</taxon>
    </lineage>
</organism>
<evidence type="ECO:0000313" key="1">
    <source>
        <dbReference type="EMBL" id="VVP17952.1"/>
    </source>
</evidence>
<name>A0A5E7LTR7_PSEFL</name>
<dbReference type="EMBL" id="CABVIK010000012">
    <property type="protein sequence ID" value="VVP17952.1"/>
    <property type="molecule type" value="Genomic_DNA"/>
</dbReference>
<evidence type="ECO:0000313" key="2">
    <source>
        <dbReference type="Proteomes" id="UP000349468"/>
    </source>
</evidence>
<dbReference type="AlphaFoldDB" id="A0A5E7LTR7"/>
<proteinExistence type="predicted"/>
<gene>
    <name evidence="1" type="ORF">PS870_03661</name>
</gene>
<sequence length="47" mass="4812">MTLAQQMIGVLALAVMLMAGSAAVPGRFKTGAKASSSPSRPAFTRMT</sequence>
<protein>
    <submittedName>
        <fullName evidence="1">Uncharacterized protein</fullName>
    </submittedName>
</protein>
<reference evidence="1 2" key="1">
    <citation type="submission" date="2019-09" db="EMBL/GenBank/DDBJ databases">
        <authorList>
            <person name="Chandra G."/>
            <person name="Truman W A."/>
        </authorList>
    </citation>
    <scope>NUCLEOTIDE SEQUENCE [LARGE SCALE GENOMIC DNA]</scope>
    <source>
        <strain evidence="1">PS870</strain>
    </source>
</reference>